<dbReference type="EMBL" id="VZDO01000029">
    <property type="protein sequence ID" value="KAB0675814.1"/>
    <property type="molecule type" value="Genomic_DNA"/>
</dbReference>
<accession>A0A7V7TXP6</accession>
<sequence>MAESGEGSNRAGGGSAPAAAAEFAKACEALFPAFALAFAKASEAPERWADLSRAFLSSVDRPQPDHLLDMLFGGAAFRAAVAQQAAAMSGAHATTVTDAMAKLAGLGSEAIVKAVTGGNPAALGSPLASDAFGAFAAELMRRSANAVEAFSRPSAAPLAGGAATLAGAPWFANPFLEALASGIGAPSAGPGSASSNPASPTDLFDSFARSGQRFREDYAKGMATLFERFPGTGGTAA</sequence>
<protein>
    <recommendedName>
        <fullName evidence="3">DUF937 domain-containing protein</fullName>
    </recommendedName>
</protein>
<reference evidence="1 2" key="1">
    <citation type="submission" date="2019-09" db="EMBL/GenBank/DDBJ databases">
        <title>YIM 132180 draft genome.</title>
        <authorList>
            <person name="Zhang K."/>
        </authorList>
    </citation>
    <scope>NUCLEOTIDE SEQUENCE [LARGE SCALE GENOMIC DNA]</scope>
    <source>
        <strain evidence="1 2">YIM 132180</strain>
    </source>
</reference>
<dbReference type="RefSeq" id="WP_150973923.1">
    <property type="nucleotide sequence ID" value="NZ_VZDO01000029.1"/>
</dbReference>
<comment type="caution">
    <text evidence="1">The sequence shown here is derived from an EMBL/GenBank/DDBJ whole genome shotgun (WGS) entry which is preliminary data.</text>
</comment>
<organism evidence="1 2">
    <name type="scientific">Plantimonas leprariae</name>
    <dbReference type="NCBI Taxonomy" id="2615207"/>
    <lineage>
        <taxon>Bacteria</taxon>
        <taxon>Pseudomonadati</taxon>
        <taxon>Pseudomonadota</taxon>
        <taxon>Alphaproteobacteria</taxon>
        <taxon>Hyphomicrobiales</taxon>
        <taxon>Aurantimonadaceae</taxon>
        <taxon>Plantimonas</taxon>
    </lineage>
</organism>
<keyword evidence="2" id="KW-1185">Reference proteome</keyword>
<dbReference type="Proteomes" id="UP000432089">
    <property type="component" value="Unassembled WGS sequence"/>
</dbReference>
<evidence type="ECO:0008006" key="3">
    <source>
        <dbReference type="Google" id="ProtNLM"/>
    </source>
</evidence>
<evidence type="ECO:0000313" key="2">
    <source>
        <dbReference type="Proteomes" id="UP000432089"/>
    </source>
</evidence>
<name>A0A7V7TXP6_9HYPH</name>
<proteinExistence type="predicted"/>
<gene>
    <name evidence="1" type="ORF">F6X38_22680</name>
</gene>
<evidence type="ECO:0000313" key="1">
    <source>
        <dbReference type="EMBL" id="KAB0675814.1"/>
    </source>
</evidence>
<dbReference type="AlphaFoldDB" id="A0A7V7TXP6"/>